<evidence type="ECO:0000256" key="1">
    <source>
        <dbReference type="ARBA" id="ARBA00004383"/>
    </source>
</evidence>
<comment type="caution">
    <text evidence="12">The sequence shown here is derived from an EMBL/GenBank/DDBJ whole genome shotgun (WGS) entry which is preliminary data.</text>
</comment>
<evidence type="ECO:0000313" key="13">
    <source>
        <dbReference type="Proteomes" id="UP001597112"/>
    </source>
</evidence>
<evidence type="ECO:0000313" key="12">
    <source>
        <dbReference type="EMBL" id="MFD0999081.1"/>
    </source>
</evidence>
<gene>
    <name evidence="12" type="ORF">ACFQ21_07175</name>
</gene>
<evidence type="ECO:0000256" key="6">
    <source>
        <dbReference type="ARBA" id="ARBA00022692"/>
    </source>
</evidence>
<dbReference type="InterPro" id="IPR006260">
    <property type="entry name" value="TonB/TolA_C"/>
</dbReference>
<dbReference type="RefSeq" id="WP_377576887.1">
    <property type="nucleotide sequence ID" value="NZ_JBHTKA010000001.1"/>
</dbReference>
<sequence>MPNLYYSHMRTPVILLAVLCFAINGHAQSLENKPQYFNKHWSPVSDPKKAVFYRTVEYKDSTRFVVRDYFISGKIQRIAECSQVAPRLIYEGKNIVYYENGAIKEETNYRNDEKIGTYKSYYMDGGLEFELYNTPGRKTKYITYINSAGTTLLSNGNGMIPARSVRGEKSFTLIEDSVATGLGNVDELEQDTQFYRVDKEAQFKGGLEALARYLQLTVKYPSEARRRGIQGTVFVTFMVDERGAVRDWEVVKGLSADCDAAALNAVASMDEWIPAEYKGVPVKSRFVLPINFKLPSKDKP</sequence>
<comment type="subcellular location">
    <subcellularLocation>
        <location evidence="1">Cell inner membrane</location>
        <topology evidence="1">Single-pass membrane protein</topology>
        <orientation evidence="1">Periplasmic side</orientation>
    </subcellularLocation>
</comment>
<dbReference type="PANTHER" id="PTHR33446">
    <property type="entry name" value="PROTEIN TONB-RELATED"/>
    <property type="match status" value="1"/>
</dbReference>
<dbReference type="Pfam" id="PF03544">
    <property type="entry name" value="TonB_C"/>
    <property type="match status" value="1"/>
</dbReference>
<evidence type="ECO:0000259" key="11">
    <source>
        <dbReference type="PROSITE" id="PS52015"/>
    </source>
</evidence>
<proteinExistence type="inferred from homology"/>
<feature type="domain" description="TonB C-terminal" evidence="11">
    <location>
        <begin position="205"/>
        <end position="300"/>
    </location>
</feature>
<evidence type="ECO:0000256" key="3">
    <source>
        <dbReference type="ARBA" id="ARBA00022448"/>
    </source>
</evidence>
<keyword evidence="8" id="KW-1133">Transmembrane helix</keyword>
<evidence type="ECO:0000256" key="10">
    <source>
        <dbReference type="SAM" id="SignalP"/>
    </source>
</evidence>
<evidence type="ECO:0000256" key="9">
    <source>
        <dbReference type="ARBA" id="ARBA00023136"/>
    </source>
</evidence>
<comment type="similarity">
    <text evidence="2">Belongs to the TonB family.</text>
</comment>
<reference evidence="13" key="1">
    <citation type="journal article" date="2019" name="Int. J. Syst. Evol. Microbiol.">
        <title>The Global Catalogue of Microorganisms (GCM) 10K type strain sequencing project: providing services to taxonomists for standard genome sequencing and annotation.</title>
        <authorList>
            <consortium name="The Broad Institute Genomics Platform"/>
            <consortium name="The Broad Institute Genome Sequencing Center for Infectious Disease"/>
            <person name="Wu L."/>
            <person name="Ma J."/>
        </authorList>
    </citation>
    <scope>NUCLEOTIDE SEQUENCE [LARGE SCALE GENOMIC DNA]</scope>
    <source>
        <strain evidence="13">CCUG 58938</strain>
    </source>
</reference>
<keyword evidence="7" id="KW-0653">Protein transport</keyword>
<dbReference type="PANTHER" id="PTHR33446:SF2">
    <property type="entry name" value="PROTEIN TONB"/>
    <property type="match status" value="1"/>
</dbReference>
<protein>
    <submittedName>
        <fullName evidence="12">TonB family protein</fullName>
    </submittedName>
</protein>
<keyword evidence="6" id="KW-0812">Transmembrane</keyword>
<evidence type="ECO:0000256" key="7">
    <source>
        <dbReference type="ARBA" id="ARBA00022927"/>
    </source>
</evidence>
<dbReference type="Proteomes" id="UP001597112">
    <property type="component" value="Unassembled WGS sequence"/>
</dbReference>
<dbReference type="SUPFAM" id="SSF82185">
    <property type="entry name" value="Histone H3 K4-specific methyltransferase SET7/9 N-terminal domain"/>
    <property type="match status" value="1"/>
</dbReference>
<dbReference type="InterPro" id="IPR051045">
    <property type="entry name" value="TonB-dependent_transducer"/>
</dbReference>
<dbReference type="Gene3D" id="3.30.1150.10">
    <property type="match status" value="1"/>
</dbReference>
<feature type="signal peptide" evidence="10">
    <location>
        <begin position="1"/>
        <end position="27"/>
    </location>
</feature>
<dbReference type="PROSITE" id="PS52015">
    <property type="entry name" value="TONB_CTD"/>
    <property type="match status" value="1"/>
</dbReference>
<evidence type="ECO:0000256" key="8">
    <source>
        <dbReference type="ARBA" id="ARBA00022989"/>
    </source>
</evidence>
<keyword evidence="5" id="KW-0997">Cell inner membrane</keyword>
<evidence type="ECO:0000256" key="5">
    <source>
        <dbReference type="ARBA" id="ARBA00022519"/>
    </source>
</evidence>
<accession>A0ABW3JZV9</accession>
<dbReference type="InterPro" id="IPR037682">
    <property type="entry name" value="TonB_C"/>
</dbReference>
<keyword evidence="3" id="KW-0813">Transport</keyword>
<keyword evidence="10" id="KW-0732">Signal</keyword>
<feature type="chain" id="PRO_5046165095" evidence="10">
    <location>
        <begin position="28"/>
        <end position="300"/>
    </location>
</feature>
<dbReference type="EMBL" id="JBHTKA010000001">
    <property type="protein sequence ID" value="MFD0999081.1"/>
    <property type="molecule type" value="Genomic_DNA"/>
</dbReference>
<dbReference type="SUPFAM" id="SSF74653">
    <property type="entry name" value="TolA/TonB C-terminal domain"/>
    <property type="match status" value="1"/>
</dbReference>
<dbReference type="Gene3D" id="3.90.930.1">
    <property type="match status" value="1"/>
</dbReference>
<evidence type="ECO:0000256" key="4">
    <source>
        <dbReference type="ARBA" id="ARBA00022475"/>
    </source>
</evidence>
<name>A0ABW3JZV9_9BACT</name>
<keyword evidence="13" id="KW-1185">Reference proteome</keyword>
<keyword evidence="9" id="KW-0472">Membrane</keyword>
<keyword evidence="4" id="KW-1003">Cell membrane</keyword>
<dbReference type="NCBIfam" id="TIGR01352">
    <property type="entry name" value="tonB_Cterm"/>
    <property type="match status" value="1"/>
</dbReference>
<organism evidence="12 13">
    <name type="scientific">Ohtaekwangia kribbensis</name>
    <dbReference type="NCBI Taxonomy" id="688913"/>
    <lineage>
        <taxon>Bacteria</taxon>
        <taxon>Pseudomonadati</taxon>
        <taxon>Bacteroidota</taxon>
        <taxon>Cytophagia</taxon>
        <taxon>Cytophagales</taxon>
        <taxon>Fulvivirgaceae</taxon>
        <taxon>Ohtaekwangia</taxon>
    </lineage>
</organism>
<evidence type="ECO:0000256" key="2">
    <source>
        <dbReference type="ARBA" id="ARBA00006555"/>
    </source>
</evidence>